<name>A9FYE3_SORC5</name>
<dbReference type="AlphaFoldDB" id="A9FYE3"/>
<accession>A9FYE3</accession>
<feature type="compositionally biased region" description="Pro residues" evidence="1">
    <location>
        <begin position="158"/>
        <end position="180"/>
    </location>
</feature>
<sequence>MWSGVPGAGTPHWPRVRSRSSAAPLFMISAALGGSAVAHAQPTAAPLRFEYRAEAGCPAEAEFRARVGARLRRNIAETDTARAYVVIIERRDRRFVGRLSVRAGDGTASDRGVAGDTCDDVVAALAVVTALAVDTQAGDAPVTSATPAVSASPSAVAAPPPPASAPPAGAPPASAPPAGAPPAGNARPPAPEPDATTHLVLGAQLLVGQMIGLPSFGARISAEPPLAVATRGVGPARFDADLEVSSDVPVAGGSASFLRAALGADACPLGASLGVLRLSPCARVEGGLVSASRRGVAPARSVTRGWLALGLPVRARLPLWGAFVLDADAGVRLPLLRDGFFPDGADADARPPPIESVAALGLGLTIP</sequence>
<feature type="chain" id="PRO_5002735099" evidence="2">
    <location>
        <begin position="41"/>
        <end position="367"/>
    </location>
</feature>
<dbReference type="STRING" id="448385.sce5447"/>
<feature type="compositionally biased region" description="Low complexity" evidence="1">
    <location>
        <begin position="136"/>
        <end position="157"/>
    </location>
</feature>
<feature type="region of interest" description="Disordered" evidence="1">
    <location>
        <begin position="136"/>
        <end position="195"/>
    </location>
</feature>
<evidence type="ECO:0000313" key="3">
    <source>
        <dbReference type="EMBL" id="CAN95610.1"/>
    </source>
</evidence>
<evidence type="ECO:0000313" key="4">
    <source>
        <dbReference type="Proteomes" id="UP000002139"/>
    </source>
</evidence>
<keyword evidence="2" id="KW-0732">Signal</keyword>
<dbReference type="HOGENOM" id="CLU_754201_0_0_7"/>
<feature type="signal peptide" evidence="2">
    <location>
        <begin position="1"/>
        <end position="40"/>
    </location>
</feature>
<keyword evidence="4" id="KW-1185">Reference proteome</keyword>
<dbReference type="KEGG" id="scl:sce5447"/>
<evidence type="ECO:0000256" key="1">
    <source>
        <dbReference type="SAM" id="MobiDB-lite"/>
    </source>
</evidence>
<organism evidence="3 4">
    <name type="scientific">Sorangium cellulosum (strain So ce56)</name>
    <name type="common">Polyangium cellulosum (strain So ce56)</name>
    <dbReference type="NCBI Taxonomy" id="448385"/>
    <lineage>
        <taxon>Bacteria</taxon>
        <taxon>Pseudomonadati</taxon>
        <taxon>Myxococcota</taxon>
        <taxon>Polyangia</taxon>
        <taxon>Polyangiales</taxon>
        <taxon>Polyangiaceae</taxon>
        <taxon>Sorangium</taxon>
    </lineage>
</organism>
<dbReference type="Proteomes" id="UP000002139">
    <property type="component" value="Chromosome"/>
</dbReference>
<evidence type="ECO:0000256" key="2">
    <source>
        <dbReference type="SAM" id="SignalP"/>
    </source>
</evidence>
<reference evidence="3 4" key="1">
    <citation type="journal article" date="2007" name="Nat. Biotechnol.">
        <title>Complete genome sequence of the myxobacterium Sorangium cellulosum.</title>
        <authorList>
            <person name="Schneiker S."/>
            <person name="Perlova O."/>
            <person name="Kaiser O."/>
            <person name="Gerth K."/>
            <person name="Alici A."/>
            <person name="Altmeyer M.O."/>
            <person name="Bartels D."/>
            <person name="Bekel T."/>
            <person name="Beyer S."/>
            <person name="Bode E."/>
            <person name="Bode H.B."/>
            <person name="Bolten C.J."/>
            <person name="Choudhuri J.V."/>
            <person name="Doss S."/>
            <person name="Elnakady Y.A."/>
            <person name="Frank B."/>
            <person name="Gaigalat L."/>
            <person name="Goesmann A."/>
            <person name="Groeger C."/>
            <person name="Gross F."/>
            <person name="Jelsbak L."/>
            <person name="Jelsbak L."/>
            <person name="Kalinowski J."/>
            <person name="Kegler C."/>
            <person name="Knauber T."/>
            <person name="Konietzny S."/>
            <person name="Kopp M."/>
            <person name="Krause L."/>
            <person name="Krug D."/>
            <person name="Linke B."/>
            <person name="Mahmud T."/>
            <person name="Martinez-Arias R."/>
            <person name="McHardy A.C."/>
            <person name="Merai M."/>
            <person name="Meyer F."/>
            <person name="Mormann S."/>
            <person name="Munoz-Dorado J."/>
            <person name="Perez J."/>
            <person name="Pradella S."/>
            <person name="Rachid S."/>
            <person name="Raddatz G."/>
            <person name="Rosenau F."/>
            <person name="Rueckert C."/>
            <person name="Sasse F."/>
            <person name="Scharfe M."/>
            <person name="Schuster S.C."/>
            <person name="Suen G."/>
            <person name="Treuner-Lange A."/>
            <person name="Velicer G.J."/>
            <person name="Vorholter F.-J."/>
            <person name="Weissman K.J."/>
            <person name="Welch R.D."/>
            <person name="Wenzel S.C."/>
            <person name="Whitworth D.E."/>
            <person name="Wilhelm S."/>
            <person name="Wittmann C."/>
            <person name="Bloecker H."/>
            <person name="Puehler A."/>
            <person name="Mueller R."/>
        </authorList>
    </citation>
    <scope>NUCLEOTIDE SEQUENCE [LARGE SCALE GENOMIC DNA]</scope>
    <source>
        <strain evidence="4">So ce56</strain>
    </source>
</reference>
<proteinExistence type="predicted"/>
<dbReference type="EMBL" id="AM746676">
    <property type="protein sequence ID" value="CAN95610.1"/>
    <property type="molecule type" value="Genomic_DNA"/>
</dbReference>
<gene>
    <name evidence="3" type="ordered locus">sce5447</name>
</gene>
<protein>
    <submittedName>
        <fullName evidence="3">Secreted protein</fullName>
    </submittedName>
</protein>